<evidence type="ECO:0000313" key="2">
    <source>
        <dbReference type="Proteomes" id="UP001652642"/>
    </source>
</evidence>
<protein>
    <submittedName>
        <fullName evidence="3">Ral guanine nucleotide dissociation stimulator-like 2 isoform X1</fullName>
    </submittedName>
</protein>
<organism evidence="2 3">
    <name type="scientific">Pogona vitticeps</name>
    <name type="common">central bearded dragon</name>
    <dbReference type="NCBI Taxonomy" id="103695"/>
    <lineage>
        <taxon>Eukaryota</taxon>
        <taxon>Metazoa</taxon>
        <taxon>Chordata</taxon>
        <taxon>Craniata</taxon>
        <taxon>Vertebrata</taxon>
        <taxon>Euteleostomi</taxon>
        <taxon>Lepidosauria</taxon>
        <taxon>Squamata</taxon>
        <taxon>Bifurcata</taxon>
        <taxon>Unidentata</taxon>
        <taxon>Episquamata</taxon>
        <taxon>Toxicofera</taxon>
        <taxon>Iguania</taxon>
        <taxon>Acrodonta</taxon>
        <taxon>Agamidae</taxon>
        <taxon>Amphibolurinae</taxon>
        <taxon>Pogona</taxon>
    </lineage>
</organism>
<gene>
    <name evidence="3" type="primary">LOC110070893</name>
</gene>
<dbReference type="GeneID" id="110070893"/>
<dbReference type="Proteomes" id="UP001652642">
    <property type="component" value="Chromosome Z"/>
</dbReference>
<accession>A0ABM5F6D1</accession>
<dbReference type="SUPFAM" id="SSF54236">
    <property type="entry name" value="Ubiquitin-like"/>
    <property type="match status" value="1"/>
</dbReference>
<feature type="domain" description="Ras-associating" evidence="1">
    <location>
        <begin position="87"/>
        <end position="152"/>
    </location>
</feature>
<reference evidence="3" key="1">
    <citation type="submission" date="2025-08" db="UniProtKB">
        <authorList>
            <consortium name="RefSeq"/>
        </authorList>
    </citation>
    <scope>IDENTIFICATION</scope>
</reference>
<keyword evidence="2" id="KW-1185">Reference proteome</keyword>
<dbReference type="Gene3D" id="3.10.20.90">
    <property type="entry name" value="Phosphatidylinositol 3-kinase Catalytic Subunit, Chain A, domain 1"/>
    <property type="match status" value="1"/>
</dbReference>
<evidence type="ECO:0000259" key="1">
    <source>
        <dbReference type="PROSITE" id="PS50200"/>
    </source>
</evidence>
<dbReference type="RefSeq" id="XP_072840959.1">
    <property type="nucleotide sequence ID" value="XM_072984858.1"/>
</dbReference>
<proteinExistence type="predicted"/>
<evidence type="ECO:0000313" key="3">
    <source>
        <dbReference type="RefSeq" id="XP_072840959.1"/>
    </source>
</evidence>
<name>A0ABM5F6D1_9SAUR</name>
<dbReference type="PROSITE" id="PS50200">
    <property type="entry name" value="RA"/>
    <property type="match status" value="1"/>
</dbReference>
<dbReference type="InterPro" id="IPR000159">
    <property type="entry name" value="RA_dom"/>
</dbReference>
<dbReference type="Pfam" id="PF00788">
    <property type="entry name" value="RA"/>
    <property type="match status" value="1"/>
</dbReference>
<sequence length="190" mass="21062">MDTRRPPPRQPHPSFPEFLGGGLSLIWNDAPSFTAVLWVLLPYGASLLCFPPSSHLNLPSLRCYEELSAVCSEEDNYSQSRRLLFQVTSLDKTPAVIAKALEKHNQERSQAPQYKLVQLLSEGPELAFPPTTNVFYAMNSSCQDFMLRAKQGKPAPLPPLPRTPTPKGVEISATFPKIKATGRKIAKALF</sequence>
<dbReference type="InterPro" id="IPR029071">
    <property type="entry name" value="Ubiquitin-like_domsf"/>
</dbReference>